<sequence>MSYLKIEKKFNESTTVESKTEQETQEQPRVKHKRVIAEPVAGNVQFSVGNISGVSKKTSPEQMEKMFTKRNELLQSMSSEVTITAPVGGNITESFLCFDFAADSDSDEEKAGSTLSMK</sequence>
<name>A0A364LKD4_9GAMM</name>
<comment type="caution">
    <text evidence="2">The sequence shown here is derived from an EMBL/GenBank/DDBJ whole genome shotgun (WGS) entry which is preliminary data.</text>
</comment>
<dbReference type="RefSeq" id="WP_112219182.1">
    <property type="nucleotide sequence ID" value="NZ_MVJN01000004.1"/>
</dbReference>
<reference evidence="2 3" key="1">
    <citation type="submission" date="2017-02" db="EMBL/GenBank/DDBJ databases">
        <title>Legionella quilivanii strain from human: case report and whole genome sequencing analysis.</title>
        <authorList>
            <person name="Lalancette C."/>
            <person name="Leduc J.-M."/>
            <person name="Levesque S."/>
            <person name="Fournier E."/>
            <person name="Saoud J."/>
            <person name="Faucher S.P."/>
            <person name="Bernard K."/>
            <person name="Martineau C."/>
            <person name="Longtin J."/>
        </authorList>
    </citation>
    <scope>NUCLEOTIDE SEQUENCE [LARGE SCALE GENOMIC DNA]</scope>
    <source>
        <strain evidence="2 3">ID143958</strain>
    </source>
</reference>
<evidence type="ECO:0000256" key="1">
    <source>
        <dbReference type="SAM" id="MobiDB-lite"/>
    </source>
</evidence>
<dbReference type="Proteomes" id="UP000249458">
    <property type="component" value="Unassembled WGS sequence"/>
</dbReference>
<dbReference type="AlphaFoldDB" id="A0A364LKD4"/>
<accession>A0A364LKD4</accession>
<evidence type="ECO:0000313" key="2">
    <source>
        <dbReference type="EMBL" id="RAP37066.1"/>
    </source>
</evidence>
<organism evidence="2 3">
    <name type="scientific">Legionella quinlivanii</name>
    <dbReference type="NCBI Taxonomy" id="45073"/>
    <lineage>
        <taxon>Bacteria</taxon>
        <taxon>Pseudomonadati</taxon>
        <taxon>Pseudomonadota</taxon>
        <taxon>Gammaproteobacteria</taxon>
        <taxon>Legionellales</taxon>
        <taxon>Legionellaceae</taxon>
        <taxon>Legionella</taxon>
    </lineage>
</organism>
<protein>
    <submittedName>
        <fullName evidence="2">Uncharacterized protein</fullName>
    </submittedName>
</protein>
<gene>
    <name evidence="2" type="ORF">B1207_06495</name>
</gene>
<proteinExistence type="predicted"/>
<dbReference type="EMBL" id="MVJN01000004">
    <property type="protein sequence ID" value="RAP37066.1"/>
    <property type="molecule type" value="Genomic_DNA"/>
</dbReference>
<evidence type="ECO:0000313" key="3">
    <source>
        <dbReference type="Proteomes" id="UP000249458"/>
    </source>
</evidence>
<feature type="compositionally biased region" description="Basic and acidic residues" evidence="1">
    <location>
        <begin position="18"/>
        <end position="29"/>
    </location>
</feature>
<feature type="region of interest" description="Disordered" evidence="1">
    <location>
        <begin position="12"/>
        <end position="31"/>
    </location>
</feature>